<proteinExistence type="predicted"/>
<organism evidence="2 3">
    <name type="scientific">Thalassiosira oceanica</name>
    <name type="common">Marine diatom</name>
    <dbReference type="NCBI Taxonomy" id="159749"/>
    <lineage>
        <taxon>Eukaryota</taxon>
        <taxon>Sar</taxon>
        <taxon>Stramenopiles</taxon>
        <taxon>Ochrophyta</taxon>
        <taxon>Bacillariophyta</taxon>
        <taxon>Coscinodiscophyceae</taxon>
        <taxon>Thalassiosirophycidae</taxon>
        <taxon>Thalassiosirales</taxon>
        <taxon>Thalassiosiraceae</taxon>
        <taxon>Thalassiosira</taxon>
    </lineage>
</organism>
<gene>
    <name evidence="2" type="ORF">THAOC_16696</name>
</gene>
<dbReference type="Proteomes" id="UP000266841">
    <property type="component" value="Unassembled WGS sequence"/>
</dbReference>
<reference evidence="2 3" key="1">
    <citation type="journal article" date="2012" name="Genome Biol.">
        <title>Genome and low-iron response of an oceanic diatom adapted to chronic iron limitation.</title>
        <authorList>
            <person name="Lommer M."/>
            <person name="Specht M."/>
            <person name="Roy A.S."/>
            <person name="Kraemer L."/>
            <person name="Andreson R."/>
            <person name="Gutowska M.A."/>
            <person name="Wolf J."/>
            <person name="Bergner S.V."/>
            <person name="Schilhabel M.B."/>
            <person name="Klostermeier U.C."/>
            <person name="Beiko R.G."/>
            <person name="Rosenstiel P."/>
            <person name="Hippler M."/>
            <person name="Laroche J."/>
        </authorList>
    </citation>
    <scope>NUCLEOTIDE SEQUENCE [LARGE SCALE GENOMIC DNA]</scope>
    <source>
        <strain evidence="2 3">CCMP1005</strain>
    </source>
</reference>
<protein>
    <submittedName>
        <fullName evidence="2">Uncharacterized protein</fullName>
    </submittedName>
</protein>
<feature type="region of interest" description="Disordered" evidence="1">
    <location>
        <begin position="441"/>
        <end position="499"/>
    </location>
</feature>
<comment type="caution">
    <text evidence="2">The sequence shown here is derived from an EMBL/GenBank/DDBJ whole genome shotgun (WGS) entry which is preliminary data.</text>
</comment>
<dbReference type="AlphaFoldDB" id="K0SP22"/>
<keyword evidence="3" id="KW-1185">Reference proteome</keyword>
<evidence type="ECO:0000313" key="3">
    <source>
        <dbReference type="Proteomes" id="UP000266841"/>
    </source>
</evidence>
<feature type="compositionally biased region" description="Basic residues" evidence="1">
    <location>
        <begin position="458"/>
        <end position="467"/>
    </location>
</feature>
<feature type="non-terminal residue" evidence="2">
    <location>
        <position position="1"/>
    </location>
</feature>
<sequence>GGDRRGRRVVPGPAARLAPGLGRQRRRGDLEGDAGGPPLGPLGAAVVVADGRRQVVVAALAADEVVHLGAGNAADCPRAAARGEDDADERVPTLPQAVAGLGDLGDHLAQPPEGRVLEGPGGRRPRWLVRHAVLSLWPSGCQLPTTAREETVACCPAVQEASRRDDDDTVKTLKTTTGADCPPIGPFCSSAKFGNSPITSDFPGLSASSDHLSEWVSSASNLLRNSDLSRRKKPRFAQFYVVFREKTFSKMIPSAVSMPFENKTLASAKTRLAMLFSQWDPSIAVTLASSRRGHKTTAAGSRNKIRSSSKAGGSKLEHRGQRLTMMPETANLPAERGDVGAVGVQPCVEGVRIRQYTAAGGATMVYGVEAFECEGKLECVLRGRATWLHHEGFGRGGAHPLGMRRRGIFWPAVKVEFNGSISSKDTFDTIRTARMTWAGLTAGGGGTIPRTTGARRGGTARRKRARRSRDSSPEDGGGAGRPWAPPLGIRSRDEQGHSSYDAIDGSAVLHESVGALRRPAVGTLLLTTG</sequence>
<accession>K0SP22</accession>
<name>K0SP22_THAOC</name>
<dbReference type="EMBL" id="AGNL01018693">
    <property type="protein sequence ID" value="EJK62681.1"/>
    <property type="molecule type" value="Genomic_DNA"/>
</dbReference>
<evidence type="ECO:0000256" key="1">
    <source>
        <dbReference type="SAM" id="MobiDB-lite"/>
    </source>
</evidence>
<evidence type="ECO:0000313" key="2">
    <source>
        <dbReference type="EMBL" id="EJK62681.1"/>
    </source>
</evidence>
<feature type="region of interest" description="Disordered" evidence="1">
    <location>
        <begin position="290"/>
        <end position="319"/>
    </location>
</feature>
<feature type="region of interest" description="Disordered" evidence="1">
    <location>
        <begin position="1"/>
        <end position="40"/>
    </location>
</feature>
<feature type="region of interest" description="Disordered" evidence="1">
    <location>
        <begin position="101"/>
        <end position="122"/>
    </location>
</feature>